<evidence type="ECO:0000259" key="10">
    <source>
        <dbReference type="PROSITE" id="PS50929"/>
    </source>
</evidence>
<feature type="transmembrane region" description="Helical" evidence="8">
    <location>
        <begin position="693"/>
        <end position="717"/>
    </location>
</feature>
<dbReference type="PROSITE" id="PS50929">
    <property type="entry name" value="ABC_TM1F"/>
    <property type="match status" value="2"/>
</dbReference>
<feature type="domain" description="ABC transmembrane type-1" evidence="10">
    <location>
        <begin position="696"/>
        <end position="978"/>
    </location>
</feature>
<evidence type="ECO:0000256" key="7">
    <source>
        <dbReference type="SAM" id="MobiDB-lite"/>
    </source>
</evidence>
<keyword evidence="6 8" id="KW-0472">Membrane</keyword>
<feature type="region of interest" description="Disordered" evidence="7">
    <location>
        <begin position="602"/>
        <end position="649"/>
    </location>
</feature>
<dbReference type="PANTHER" id="PTHR24221:SF629">
    <property type="entry name" value="MULTIDRUG EFFLUX ATP-BINDING_PERMEASE PROTEIN RV0194"/>
    <property type="match status" value="1"/>
</dbReference>
<feature type="transmembrane region" description="Helical" evidence="8">
    <location>
        <begin position="811"/>
        <end position="830"/>
    </location>
</feature>
<evidence type="ECO:0000256" key="6">
    <source>
        <dbReference type="ARBA" id="ARBA00023136"/>
    </source>
</evidence>
<dbReference type="EMBL" id="JBHMDM010000007">
    <property type="protein sequence ID" value="MFB9377994.1"/>
    <property type="molecule type" value="Genomic_DNA"/>
</dbReference>
<feature type="domain" description="ABC transporter" evidence="9">
    <location>
        <begin position="1018"/>
        <end position="1253"/>
    </location>
</feature>
<evidence type="ECO:0000313" key="12">
    <source>
        <dbReference type="Proteomes" id="UP001589748"/>
    </source>
</evidence>
<dbReference type="Proteomes" id="UP001589748">
    <property type="component" value="Unassembled WGS sequence"/>
</dbReference>
<dbReference type="SUPFAM" id="SSF52540">
    <property type="entry name" value="P-loop containing nucleoside triphosphate hydrolases"/>
    <property type="match status" value="2"/>
</dbReference>
<feature type="region of interest" description="Disordered" evidence="7">
    <location>
        <begin position="1"/>
        <end position="23"/>
    </location>
</feature>
<feature type="domain" description="ABC transmembrane type-1" evidence="10">
    <location>
        <begin position="51"/>
        <end position="325"/>
    </location>
</feature>
<feature type="transmembrane region" description="Helical" evidence="8">
    <location>
        <begin position="80"/>
        <end position="100"/>
    </location>
</feature>
<evidence type="ECO:0000256" key="3">
    <source>
        <dbReference type="ARBA" id="ARBA00022741"/>
    </source>
</evidence>
<dbReference type="Gene3D" id="1.20.1560.10">
    <property type="entry name" value="ABC transporter type 1, transmembrane domain"/>
    <property type="match status" value="2"/>
</dbReference>
<dbReference type="InterPro" id="IPR003593">
    <property type="entry name" value="AAA+_ATPase"/>
</dbReference>
<organism evidence="11 12">
    <name type="scientific">Kineococcus gynurae</name>
    <dbReference type="NCBI Taxonomy" id="452979"/>
    <lineage>
        <taxon>Bacteria</taxon>
        <taxon>Bacillati</taxon>
        <taxon>Actinomycetota</taxon>
        <taxon>Actinomycetes</taxon>
        <taxon>Kineosporiales</taxon>
        <taxon>Kineosporiaceae</taxon>
        <taxon>Kineococcus</taxon>
    </lineage>
</organism>
<dbReference type="Gene3D" id="3.40.50.300">
    <property type="entry name" value="P-loop containing nucleotide triphosphate hydrolases"/>
    <property type="match status" value="2"/>
</dbReference>
<dbReference type="SUPFAM" id="SSF90123">
    <property type="entry name" value="ABC transporter transmembrane region"/>
    <property type="match status" value="2"/>
</dbReference>
<evidence type="ECO:0000256" key="1">
    <source>
        <dbReference type="ARBA" id="ARBA00004651"/>
    </source>
</evidence>
<gene>
    <name evidence="11" type="ORF">ACFFVI_13560</name>
</gene>
<dbReference type="GO" id="GO:0005524">
    <property type="term" value="F:ATP binding"/>
    <property type="evidence" value="ECO:0007669"/>
    <property type="project" value="UniProtKB-KW"/>
</dbReference>
<evidence type="ECO:0000256" key="5">
    <source>
        <dbReference type="ARBA" id="ARBA00022989"/>
    </source>
</evidence>
<dbReference type="InterPro" id="IPR017871">
    <property type="entry name" value="ABC_transporter-like_CS"/>
</dbReference>
<proteinExistence type="predicted"/>
<dbReference type="CDD" id="cd18546">
    <property type="entry name" value="ABC_6TM_Rv0194_D2_like"/>
    <property type="match status" value="1"/>
</dbReference>
<dbReference type="InterPro" id="IPR011527">
    <property type="entry name" value="ABC1_TM_dom"/>
</dbReference>
<dbReference type="CDD" id="cd18543">
    <property type="entry name" value="ABC_6TM_Rv0194_D1_like"/>
    <property type="match status" value="1"/>
</dbReference>
<dbReference type="InterPro" id="IPR039421">
    <property type="entry name" value="Type_1_exporter"/>
</dbReference>
<dbReference type="InterPro" id="IPR027417">
    <property type="entry name" value="P-loop_NTPase"/>
</dbReference>
<dbReference type="InterPro" id="IPR036640">
    <property type="entry name" value="ABC1_TM_sf"/>
</dbReference>
<keyword evidence="2 8" id="KW-0812">Transmembrane</keyword>
<feature type="transmembrane region" description="Helical" evidence="8">
    <location>
        <begin position="154"/>
        <end position="175"/>
    </location>
</feature>
<comment type="caution">
    <text evidence="11">The sequence shown here is derived from an EMBL/GenBank/DDBJ whole genome shotgun (WGS) entry which is preliminary data.</text>
</comment>
<feature type="transmembrane region" description="Helical" evidence="8">
    <location>
        <begin position="836"/>
        <end position="855"/>
    </location>
</feature>
<dbReference type="SMART" id="SM00382">
    <property type="entry name" value="AAA"/>
    <property type="match status" value="2"/>
</dbReference>
<sequence length="1262" mass="132280">MVQPPPAASPAPPVHPGPAAPAPPPAGGWLRRLTGYCLRHRRDVVLSFGPALVSYGVAALVPLVVRHVVDDVTPVPGAPLWPWTLVLLAAGVLIFALGYVRRFHAGRLALAVQVDLRDDVHAAVLRMDARQLSTLSTGQVVSRSISDVQTVQGLLAWLPNVTGSAVLFVVSLVVMAVLSPLLTLVALAVGPAVWFVAHRSRRDLFPANSAAQARAALIAGRVEAAVTGVRVVKGFGRERAEQDALAAAVGRLFAERLRVVRYTARYTPALQAVPALGQVGVLLLGGWLALRGQITVGTFLAFSTYLASLVSPVRQLAGLLTVGQLARAGMERVLEIVDTRSEIAAPGSGADRAVLPEGPLDLRLEGVVLRHGTGAPVLDGLDLHVRAGETIALVGPSGSGKSTVTQLLPRFLDPEAGTVRVGGCDVRDLDPVALRRSLGIVFEETFLFSASVRDNVAFAAPGASAEEVGAALRAAAADGFVATLARGVDTAVGEQGLTLSGGQRQRIGLARALLVDPRVLVLDDPTSAVDPTVEERILDHLAAATRRGGRTTLVVAHRRSTLRLADRIVVIDGGRVVDEGTEAELQARCAVFRRLFDADEASDPGAGDGAGAGPDTVNATGAGVPGPRVPLRSGPPVAGGRGGDDDLLPGRPELAARVAALPPATDVPDVDRDEAEAPAPGFGLGSLLRPFRVAIALGMGMVALDALAQLVLPLLIRDGLDDGVGRGDVGALLLASGAAAALVLGDWVVGVGQARVTGRTGERLLYTLRLKTFAHLQRLGLDYYEREQAGRIMTRMTTDVDALSQFLQTGVAQALVSLLSLVGVFVAMLLLEPELAVVVVAVLPVLLAATAWFRARSRPAYTKARERVSAVNSFFQESVAGVRVTQAFGRGEAQAAGFHERGAAYFRSRLRAQRFIALYFPFVQFLNGVTAAVVLVVGVGLVRAGSISVGVLVAFLLYVDLFFSPVQQLSQIADGYQQAMVGLRRLRDLLRTPTSLAVPARPRPLPEQGGRARVRGEVRLEGVSFRYGAEGPVALSDVTLRIAPGETVALVGETGAGKSTVVKLVARLYDPSAGRVLLDGVDLRELDPVAFRSRLGVVPQEAFLFDGTLAEAIAYARPEASREEVEAAARSVGADVVAAALPGGYDFRVGERGRNLSTGQRQLVALARAELVAPALLLLDEATAALDPATEALVARAADAVAGRRTTVVVAHRLTTAARADRIVVLDGGRIVEEGTHTQLLAAQGRYSRLWASFVAGTTAAA</sequence>
<protein>
    <submittedName>
        <fullName evidence="11">ABC transporter ATP-binding protein</fullName>
    </submittedName>
</protein>
<name>A0ABV5LVB2_9ACTN</name>
<comment type="subcellular location">
    <subcellularLocation>
        <location evidence="1">Cell membrane</location>
        <topology evidence="1">Multi-pass membrane protein</topology>
    </subcellularLocation>
</comment>
<dbReference type="PANTHER" id="PTHR24221">
    <property type="entry name" value="ATP-BINDING CASSETTE SUB-FAMILY B"/>
    <property type="match status" value="1"/>
</dbReference>
<feature type="domain" description="ABC transporter" evidence="9">
    <location>
        <begin position="362"/>
        <end position="598"/>
    </location>
</feature>
<evidence type="ECO:0000256" key="2">
    <source>
        <dbReference type="ARBA" id="ARBA00022692"/>
    </source>
</evidence>
<feature type="transmembrane region" description="Helical" evidence="8">
    <location>
        <begin position="944"/>
        <end position="963"/>
    </location>
</feature>
<feature type="transmembrane region" description="Helical" evidence="8">
    <location>
        <begin position="916"/>
        <end position="938"/>
    </location>
</feature>
<evidence type="ECO:0000313" key="11">
    <source>
        <dbReference type="EMBL" id="MFB9377994.1"/>
    </source>
</evidence>
<feature type="transmembrane region" description="Helical" evidence="8">
    <location>
        <begin position="729"/>
        <end position="749"/>
    </location>
</feature>
<dbReference type="InterPro" id="IPR003439">
    <property type="entry name" value="ABC_transporter-like_ATP-bd"/>
</dbReference>
<accession>A0ABV5LVB2</accession>
<keyword evidence="12" id="KW-1185">Reference proteome</keyword>
<keyword evidence="3" id="KW-0547">Nucleotide-binding</keyword>
<reference evidence="11 12" key="1">
    <citation type="submission" date="2024-09" db="EMBL/GenBank/DDBJ databases">
        <authorList>
            <person name="Sun Q."/>
            <person name="Mori K."/>
        </authorList>
    </citation>
    <scope>NUCLEOTIDE SEQUENCE [LARGE SCALE GENOMIC DNA]</scope>
    <source>
        <strain evidence="11 12">TISTR 1856</strain>
    </source>
</reference>
<dbReference type="Pfam" id="PF00664">
    <property type="entry name" value="ABC_membrane"/>
    <property type="match status" value="2"/>
</dbReference>
<evidence type="ECO:0000256" key="4">
    <source>
        <dbReference type="ARBA" id="ARBA00022840"/>
    </source>
</evidence>
<evidence type="ECO:0000259" key="9">
    <source>
        <dbReference type="PROSITE" id="PS50893"/>
    </source>
</evidence>
<evidence type="ECO:0000256" key="8">
    <source>
        <dbReference type="SAM" id="Phobius"/>
    </source>
</evidence>
<keyword evidence="4 11" id="KW-0067">ATP-binding</keyword>
<feature type="transmembrane region" description="Helical" evidence="8">
    <location>
        <begin position="44"/>
        <end position="65"/>
    </location>
</feature>
<keyword evidence="5 8" id="KW-1133">Transmembrane helix</keyword>
<dbReference type="PROSITE" id="PS00211">
    <property type="entry name" value="ABC_TRANSPORTER_1"/>
    <property type="match status" value="1"/>
</dbReference>
<feature type="transmembrane region" description="Helical" evidence="8">
    <location>
        <begin position="181"/>
        <end position="197"/>
    </location>
</feature>
<dbReference type="PROSITE" id="PS50893">
    <property type="entry name" value="ABC_TRANSPORTER_2"/>
    <property type="match status" value="2"/>
</dbReference>
<dbReference type="Pfam" id="PF00005">
    <property type="entry name" value="ABC_tran"/>
    <property type="match status" value="2"/>
</dbReference>
<dbReference type="RefSeq" id="WP_380137567.1">
    <property type="nucleotide sequence ID" value="NZ_JBHLUI010000008.1"/>
</dbReference>